<evidence type="ECO:0000256" key="3">
    <source>
        <dbReference type="ARBA" id="ARBA00023237"/>
    </source>
</evidence>
<evidence type="ECO:0000256" key="1">
    <source>
        <dbReference type="ARBA" id="ARBA00004442"/>
    </source>
</evidence>
<dbReference type="PRINTS" id="PR01021">
    <property type="entry name" value="OMPADOMAIN"/>
</dbReference>
<keyword evidence="2 4" id="KW-0472">Membrane</keyword>
<gene>
    <name evidence="7" type="ORF">H8R27_06420</name>
</gene>
<protein>
    <submittedName>
        <fullName evidence="7">OmpA family protein</fullName>
    </submittedName>
</protein>
<dbReference type="SUPFAM" id="SSF103088">
    <property type="entry name" value="OmpA-like"/>
    <property type="match status" value="1"/>
</dbReference>
<dbReference type="InterPro" id="IPR006665">
    <property type="entry name" value="OmpA-like"/>
</dbReference>
<dbReference type="InterPro" id="IPR011659">
    <property type="entry name" value="WD40"/>
</dbReference>
<comment type="subcellular location">
    <subcellularLocation>
        <location evidence="1">Cell outer membrane</location>
    </subcellularLocation>
</comment>
<dbReference type="InterPro" id="IPR011042">
    <property type="entry name" value="6-blade_b-propeller_TolB-like"/>
</dbReference>
<dbReference type="Pfam" id="PF13620">
    <property type="entry name" value="CarboxypepD_reg"/>
    <property type="match status" value="1"/>
</dbReference>
<dbReference type="RefSeq" id="WP_166126882.1">
    <property type="nucleotide sequence ID" value="NZ_JAANOQ010000004.1"/>
</dbReference>
<keyword evidence="3" id="KW-0998">Cell outer membrane</keyword>
<feature type="signal peptide" evidence="5">
    <location>
        <begin position="1"/>
        <end position="19"/>
    </location>
</feature>
<sequence>MKRIIYSTIIAFVSFSALAQEKTINKGNKEYNKFAYFEAKDIYEKVANKGHKSVDLFQKLGDSYYFNADLITANKWYTELFAMNETVDAEYLYRYAQTLKATGDIRKSDEYLQKFATAKPQDTRATKFMSAKDYMDVIKANSGRHNIENAGINSKAMDFGAAFYKNELVFTSARDTSGSRIHNWTNQGFTTLYASEVKEDGSLAAPEKFSKEITTKVNESTPVFTSDGNTMYFTRNNYNNGKKGKDEAGTILLKIYKATNENGTWSNVTELPFNSDAYSVAHPALSSDEKFLYFSSNMPGTKGASDLFKVEIKEDGSFGTPINLGDDINTEARETFPYIAKGDVLYFASDGHLGLGGLDVFASKINAEGSNGKPVNIGSPINSNSDDFGYIIDTQSKIGFFTSNRTGGEGSDDIYKFKEIIKLQIENIEAVVGVIMDEETNEVIPNTEVTIFNDKMEEVATVITDKDGKYTFDKLAPNTTYTLRAKGLDGEVSERVFTTGNAGKPGVANILTKTKVKKVKVGDDLAKTFKIEIIYFDLDKSNIRKDAALDLAKIVEVMKQNPTMKVDVRSHTDSRQTTQYNANLSERRAQATIAWMVKQGITKDRLTGKGYGESQLKNKCSDDVPCTEEEHQKNRRSEFIILAL</sequence>
<feature type="chain" id="PRO_5046855593" evidence="5">
    <location>
        <begin position="20"/>
        <end position="644"/>
    </location>
</feature>
<evidence type="ECO:0000259" key="6">
    <source>
        <dbReference type="PROSITE" id="PS51123"/>
    </source>
</evidence>
<dbReference type="InterPro" id="IPR006664">
    <property type="entry name" value="OMP_bac"/>
</dbReference>
<organism evidence="7 8">
    <name type="scientific">Flavobacterium bernardetii</name>
    <dbReference type="NCBI Taxonomy" id="2813823"/>
    <lineage>
        <taxon>Bacteria</taxon>
        <taxon>Pseudomonadati</taxon>
        <taxon>Bacteroidota</taxon>
        <taxon>Flavobacteriia</taxon>
        <taxon>Flavobacteriales</taxon>
        <taxon>Flavobacteriaceae</taxon>
        <taxon>Flavobacterium</taxon>
    </lineage>
</organism>
<dbReference type="PROSITE" id="PS51123">
    <property type="entry name" value="OMPA_2"/>
    <property type="match status" value="1"/>
</dbReference>
<reference evidence="7 8" key="1">
    <citation type="submission" date="2020-08" db="EMBL/GenBank/DDBJ databases">
        <title>Description of novel Flavobacterium F-408 isolate.</title>
        <authorList>
            <person name="Saticioglu I.B."/>
            <person name="Duman M."/>
            <person name="Altun S."/>
        </authorList>
    </citation>
    <scope>NUCLEOTIDE SEQUENCE [LARGE SCALE GENOMIC DNA]</scope>
    <source>
        <strain evidence="7 8">F-408</strain>
    </source>
</reference>
<dbReference type="Gene3D" id="2.60.40.1120">
    <property type="entry name" value="Carboxypeptidase-like, regulatory domain"/>
    <property type="match status" value="1"/>
</dbReference>
<dbReference type="SUPFAM" id="SSF49464">
    <property type="entry name" value="Carboxypeptidase regulatory domain-like"/>
    <property type="match status" value="1"/>
</dbReference>
<dbReference type="PANTHER" id="PTHR30329:SF21">
    <property type="entry name" value="LIPOPROTEIN YIAD-RELATED"/>
    <property type="match status" value="1"/>
</dbReference>
<proteinExistence type="predicted"/>
<dbReference type="Proteomes" id="UP000605990">
    <property type="component" value="Unassembled WGS sequence"/>
</dbReference>
<dbReference type="Pfam" id="PF07676">
    <property type="entry name" value="PD40"/>
    <property type="match status" value="1"/>
</dbReference>
<name>A0ABR7IXN2_9FLAO</name>
<dbReference type="Gene3D" id="3.30.1330.60">
    <property type="entry name" value="OmpA-like domain"/>
    <property type="match status" value="1"/>
</dbReference>
<evidence type="ECO:0000256" key="5">
    <source>
        <dbReference type="SAM" id="SignalP"/>
    </source>
</evidence>
<dbReference type="Gene3D" id="2.120.10.30">
    <property type="entry name" value="TolB, C-terminal domain"/>
    <property type="match status" value="1"/>
</dbReference>
<accession>A0ABR7IXN2</accession>
<dbReference type="InterPro" id="IPR036737">
    <property type="entry name" value="OmpA-like_sf"/>
</dbReference>
<dbReference type="InterPro" id="IPR008969">
    <property type="entry name" value="CarboxyPept-like_regulatory"/>
</dbReference>
<keyword evidence="8" id="KW-1185">Reference proteome</keyword>
<evidence type="ECO:0000313" key="8">
    <source>
        <dbReference type="Proteomes" id="UP000605990"/>
    </source>
</evidence>
<dbReference type="PANTHER" id="PTHR30329">
    <property type="entry name" value="STATOR ELEMENT OF FLAGELLAR MOTOR COMPLEX"/>
    <property type="match status" value="1"/>
</dbReference>
<dbReference type="InterPro" id="IPR050330">
    <property type="entry name" value="Bact_OuterMem_StrucFunc"/>
</dbReference>
<keyword evidence="5" id="KW-0732">Signal</keyword>
<dbReference type="InterPro" id="IPR011990">
    <property type="entry name" value="TPR-like_helical_dom_sf"/>
</dbReference>
<dbReference type="Gene3D" id="1.25.40.10">
    <property type="entry name" value="Tetratricopeptide repeat domain"/>
    <property type="match status" value="1"/>
</dbReference>
<dbReference type="SUPFAM" id="SSF48452">
    <property type="entry name" value="TPR-like"/>
    <property type="match status" value="1"/>
</dbReference>
<evidence type="ECO:0000313" key="7">
    <source>
        <dbReference type="EMBL" id="MBC5834517.1"/>
    </source>
</evidence>
<dbReference type="CDD" id="cd07185">
    <property type="entry name" value="OmpA_C-like"/>
    <property type="match status" value="1"/>
</dbReference>
<dbReference type="SUPFAM" id="SSF82171">
    <property type="entry name" value="DPP6 N-terminal domain-like"/>
    <property type="match status" value="1"/>
</dbReference>
<evidence type="ECO:0000256" key="4">
    <source>
        <dbReference type="PROSITE-ProRule" id="PRU00473"/>
    </source>
</evidence>
<dbReference type="Pfam" id="PF00691">
    <property type="entry name" value="OmpA"/>
    <property type="match status" value="1"/>
</dbReference>
<comment type="caution">
    <text evidence="7">The sequence shown here is derived from an EMBL/GenBank/DDBJ whole genome shotgun (WGS) entry which is preliminary data.</text>
</comment>
<dbReference type="EMBL" id="JACRUN010000003">
    <property type="protein sequence ID" value="MBC5834517.1"/>
    <property type="molecule type" value="Genomic_DNA"/>
</dbReference>
<feature type="domain" description="OmpA-like" evidence="6">
    <location>
        <begin position="523"/>
        <end position="644"/>
    </location>
</feature>
<evidence type="ECO:0000256" key="2">
    <source>
        <dbReference type="ARBA" id="ARBA00023136"/>
    </source>
</evidence>